<sequence length="136" mass="15353">MAYYGNLALRPERVEEQKVKQQSPRIPSPPARSPRKRQLPIGEKLLYLLTIAAVAFVAGAIIFRYAQIYQINGQLQTVNKTYNQTTEQTKELQREVERLSDPGAIRKKALELGYVPVTADSIEASKNDRTPVTDKP</sequence>
<protein>
    <submittedName>
        <fullName evidence="3">Cell division protein FtsL</fullName>
    </submittedName>
</protein>
<feature type="region of interest" description="Disordered" evidence="1">
    <location>
        <begin position="14"/>
        <end position="37"/>
    </location>
</feature>
<dbReference type="GO" id="GO:0051301">
    <property type="term" value="P:cell division"/>
    <property type="evidence" value="ECO:0007669"/>
    <property type="project" value="UniProtKB-KW"/>
</dbReference>
<gene>
    <name evidence="3" type="ORF">ACFQMJ_11590</name>
</gene>
<evidence type="ECO:0000313" key="3">
    <source>
        <dbReference type="EMBL" id="MFC7149169.1"/>
    </source>
</evidence>
<keyword evidence="3" id="KW-0131">Cell cycle</keyword>
<organism evidence="3 4">
    <name type="scientific">Cohnella cellulosilytica</name>
    <dbReference type="NCBI Taxonomy" id="986710"/>
    <lineage>
        <taxon>Bacteria</taxon>
        <taxon>Bacillati</taxon>
        <taxon>Bacillota</taxon>
        <taxon>Bacilli</taxon>
        <taxon>Bacillales</taxon>
        <taxon>Paenibacillaceae</taxon>
        <taxon>Cohnella</taxon>
    </lineage>
</organism>
<dbReference type="EMBL" id="JBHTAI010000006">
    <property type="protein sequence ID" value="MFC7149169.1"/>
    <property type="molecule type" value="Genomic_DNA"/>
</dbReference>
<dbReference type="Pfam" id="PF04977">
    <property type="entry name" value="DivIC"/>
    <property type="match status" value="1"/>
</dbReference>
<proteinExistence type="predicted"/>
<dbReference type="RefSeq" id="WP_378054126.1">
    <property type="nucleotide sequence ID" value="NZ_JBHMDN010000079.1"/>
</dbReference>
<reference evidence="4" key="1">
    <citation type="journal article" date="2019" name="Int. J. Syst. Evol. Microbiol.">
        <title>The Global Catalogue of Microorganisms (GCM) 10K type strain sequencing project: providing services to taxonomists for standard genome sequencing and annotation.</title>
        <authorList>
            <consortium name="The Broad Institute Genomics Platform"/>
            <consortium name="The Broad Institute Genome Sequencing Center for Infectious Disease"/>
            <person name="Wu L."/>
            <person name="Ma J."/>
        </authorList>
    </citation>
    <scope>NUCLEOTIDE SEQUENCE [LARGE SCALE GENOMIC DNA]</scope>
    <source>
        <strain evidence="4">KCTC 12907</strain>
    </source>
</reference>
<feature type="transmembrane region" description="Helical" evidence="2">
    <location>
        <begin position="45"/>
        <end position="66"/>
    </location>
</feature>
<keyword evidence="2" id="KW-1133">Transmembrane helix</keyword>
<keyword evidence="4" id="KW-1185">Reference proteome</keyword>
<keyword evidence="3" id="KW-0132">Cell division</keyword>
<evidence type="ECO:0000256" key="2">
    <source>
        <dbReference type="SAM" id="Phobius"/>
    </source>
</evidence>
<dbReference type="InterPro" id="IPR007060">
    <property type="entry name" value="FtsL/DivIC"/>
</dbReference>
<keyword evidence="2" id="KW-0812">Transmembrane</keyword>
<comment type="caution">
    <text evidence="3">The sequence shown here is derived from an EMBL/GenBank/DDBJ whole genome shotgun (WGS) entry which is preliminary data.</text>
</comment>
<evidence type="ECO:0000313" key="4">
    <source>
        <dbReference type="Proteomes" id="UP001596378"/>
    </source>
</evidence>
<name>A0ABW2FAN2_9BACL</name>
<dbReference type="Proteomes" id="UP001596378">
    <property type="component" value="Unassembled WGS sequence"/>
</dbReference>
<keyword evidence="2" id="KW-0472">Membrane</keyword>
<evidence type="ECO:0000256" key="1">
    <source>
        <dbReference type="SAM" id="MobiDB-lite"/>
    </source>
</evidence>
<accession>A0ABW2FAN2</accession>